<proteinExistence type="predicted"/>
<dbReference type="Proteomes" id="UP000823405">
    <property type="component" value="Unassembled WGS sequence"/>
</dbReference>
<evidence type="ECO:0000313" key="2">
    <source>
        <dbReference type="EMBL" id="KAG0317250.1"/>
    </source>
</evidence>
<keyword evidence="3" id="KW-1185">Reference proteome</keyword>
<accession>A0A9P6REI6</accession>
<keyword evidence="1" id="KW-0732">Signal</keyword>
<reference evidence="2" key="1">
    <citation type="journal article" date="2020" name="Fungal Divers.">
        <title>Resolving the Mortierellaceae phylogeny through synthesis of multi-gene phylogenetics and phylogenomics.</title>
        <authorList>
            <person name="Vandepol N."/>
            <person name="Liber J."/>
            <person name="Desiro A."/>
            <person name="Na H."/>
            <person name="Kennedy M."/>
            <person name="Barry K."/>
            <person name="Grigoriev I.V."/>
            <person name="Miller A.N."/>
            <person name="O'Donnell K."/>
            <person name="Stajich J.E."/>
            <person name="Bonito G."/>
        </authorList>
    </citation>
    <scope>NUCLEOTIDE SEQUENCE</scope>
    <source>
        <strain evidence="2">NVP60</strain>
    </source>
</reference>
<dbReference type="EMBL" id="JAAAIN010000254">
    <property type="protein sequence ID" value="KAG0317250.1"/>
    <property type="molecule type" value="Genomic_DNA"/>
</dbReference>
<feature type="chain" id="PRO_5040484938" evidence="1">
    <location>
        <begin position="22"/>
        <end position="132"/>
    </location>
</feature>
<sequence length="132" mass="14317">MKFTFSSLAAIALTIASVTSAAPTAASAESNDASSPALLAVSSASGASRNLTTRASTSGCINTSFYWIILVPKKGLEMEKRREQQHSFRFRTAGDKYNDYMRPQKSQGNDLFVDEWGGEDVWEAECGEVGHE</sequence>
<evidence type="ECO:0000313" key="3">
    <source>
        <dbReference type="Proteomes" id="UP000823405"/>
    </source>
</evidence>
<evidence type="ECO:0000256" key="1">
    <source>
        <dbReference type="SAM" id="SignalP"/>
    </source>
</evidence>
<dbReference type="AlphaFoldDB" id="A0A9P6REI6"/>
<comment type="caution">
    <text evidence="2">The sequence shown here is derived from an EMBL/GenBank/DDBJ whole genome shotgun (WGS) entry which is preliminary data.</text>
</comment>
<name>A0A9P6REI6_9FUNG</name>
<organism evidence="2 3">
    <name type="scientific">Linnemannia gamsii</name>
    <dbReference type="NCBI Taxonomy" id="64522"/>
    <lineage>
        <taxon>Eukaryota</taxon>
        <taxon>Fungi</taxon>
        <taxon>Fungi incertae sedis</taxon>
        <taxon>Mucoromycota</taxon>
        <taxon>Mortierellomycotina</taxon>
        <taxon>Mortierellomycetes</taxon>
        <taxon>Mortierellales</taxon>
        <taxon>Mortierellaceae</taxon>
        <taxon>Linnemannia</taxon>
    </lineage>
</organism>
<feature type="signal peptide" evidence="1">
    <location>
        <begin position="1"/>
        <end position="21"/>
    </location>
</feature>
<gene>
    <name evidence="2" type="ORF">BGZ97_005671</name>
</gene>
<protein>
    <submittedName>
        <fullName evidence="2">Uncharacterized protein</fullName>
    </submittedName>
</protein>